<keyword evidence="4" id="KW-0677">Repeat</keyword>
<dbReference type="InterPro" id="IPR036322">
    <property type="entry name" value="WD40_repeat_dom_sf"/>
</dbReference>
<evidence type="ECO:0000256" key="8">
    <source>
        <dbReference type="SAM" id="MobiDB-lite"/>
    </source>
</evidence>
<feature type="region of interest" description="Disordered" evidence="8">
    <location>
        <begin position="1"/>
        <end position="26"/>
    </location>
</feature>
<evidence type="ECO:0000256" key="7">
    <source>
        <dbReference type="PROSITE-ProRule" id="PRU00221"/>
    </source>
</evidence>
<feature type="repeat" description="WD" evidence="7">
    <location>
        <begin position="392"/>
        <end position="426"/>
    </location>
</feature>
<evidence type="ECO:0000256" key="3">
    <source>
        <dbReference type="ARBA" id="ARBA00022574"/>
    </source>
</evidence>
<dbReference type="PROSITE" id="PS50294">
    <property type="entry name" value="WD_REPEATS_REGION"/>
    <property type="match status" value="3"/>
</dbReference>
<comment type="subcellular location">
    <subcellularLocation>
        <location evidence="1">Nucleus</location>
    </subcellularLocation>
</comment>
<keyword evidence="3 7" id="KW-0853">WD repeat</keyword>
<dbReference type="InterPro" id="IPR022052">
    <property type="entry name" value="Histone-bd_RBBP4-like_N"/>
</dbReference>
<dbReference type="PANTHER" id="PTHR45903:SF1">
    <property type="entry name" value="GLUTAMATE-RICH WD REPEAT-CONTAINING PROTEIN 1"/>
    <property type="match status" value="1"/>
</dbReference>
<evidence type="ECO:0000313" key="11">
    <source>
        <dbReference type="Proteomes" id="UP000075714"/>
    </source>
</evidence>
<dbReference type="PROSITE" id="PS50082">
    <property type="entry name" value="WD_REPEATS_2"/>
    <property type="match status" value="3"/>
</dbReference>
<dbReference type="PANTHER" id="PTHR45903">
    <property type="entry name" value="GLUTAMATE-RICH WD REPEAT-CONTAINING PROTEIN 1"/>
    <property type="match status" value="1"/>
</dbReference>
<dbReference type="InterPro" id="IPR001680">
    <property type="entry name" value="WD40_rpt"/>
</dbReference>
<evidence type="ECO:0000313" key="10">
    <source>
        <dbReference type="EMBL" id="KXZ51975.1"/>
    </source>
</evidence>
<dbReference type="InterPro" id="IPR019775">
    <property type="entry name" value="WD40_repeat_CS"/>
</dbReference>
<dbReference type="AlphaFoldDB" id="A0A150GQ91"/>
<evidence type="ECO:0000256" key="5">
    <source>
        <dbReference type="ARBA" id="ARBA00023242"/>
    </source>
</evidence>
<dbReference type="Proteomes" id="UP000075714">
    <property type="component" value="Unassembled WGS sequence"/>
</dbReference>
<dbReference type="STRING" id="33097.A0A150GQ91"/>
<feature type="compositionally biased region" description="Basic residues" evidence="8">
    <location>
        <begin position="1"/>
        <end position="23"/>
    </location>
</feature>
<dbReference type="PRINTS" id="PR00320">
    <property type="entry name" value="GPROTEINBRPT"/>
</dbReference>
<feature type="repeat" description="WD" evidence="7">
    <location>
        <begin position="326"/>
        <end position="362"/>
    </location>
</feature>
<dbReference type="InterPro" id="IPR015943">
    <property type="entry name" value="WD40/YVTN_repeat-like_dom_sf"/>
</dbReference>
<feature type="compositionally biased region" description="Acidic residues" evidence="8">
    <location>
        <begin position="112"/>
        <end position="137"/>
    </location>
</feature>
<feature type="domain" description="Histone-binding protein RBBP4-like N-terminal" evidence="9">
    <location>
        <begin position="33"/>
        <end position="97"/>
    </location>
</feature>
<dbReference type="OrthoDB" id="2161379at2759"/>
<proteinExistence type="inferred from homology"/>
<organism evidence="10 11">
    <name type="scientific">Gonium pectorale</name>
    <name type="common">Green alga</name>
    <dbReference type="NCBI Taxonomy" id="33097"/>
    <lineage>
        <taxon>Eukaryota</taxon>
        <taxon>Viridiplantae</taxon>
        <taxon>Chlorophyta</taxon>
        <taxon>core chlorophytes</taxon>
        <taxon>Chlorophyceae</taxon>
        <taxon>CS clade</taxon>
        <taxon>Chlamydomonadales</taxon>
        <taxon>Volvocaceae</taxon>
        <taxon>Gonium</taxon>
    </lineage>
</organism>
<comment type="similarity">
    <text evidence="2">Belongs to the WD repeat RBAP46/RBAP48/MSI1 family.</text>
</comment>
<comment type="caution">
    <text evidence="10">The sequence shown here is derived from an EMBL/GenBank/DDBJ whole genome shotgun (WGS) entry which is preliminary data.</text>
</comment>
<dbReference type="Pfam" id="PF00400">
    <property type="entry name" value="WD40"/>
    <property type="match status" value="3"/>
</dbReference>
<dbReference type="SMART" id="SM00320">
    <property type="entry name" value="WD40"/>
    <property type="match status" value="5"/>
</dbReference>
<dbReference type="Pfam" id="PF12265">
    <property type="entry name" value="CAF1C_H4-bd"/>
    <property type="match status" value="1"/>
</dbReference>
<name>A0A150GQ91_GONPE</name>
<evidence type="ECO:0000256" key="4">
    <source>
        <dbReference type="ARBA" id="ARBA00022737"/>
    </source>
</evidence>
<evidence type="ECO:0000256" key="2">
    <source>
        <dbReference type="ARBA" id="ARBA00009341"/>
    </source>
</evidence>
<dbReference type="GO" id="GO:0042254">
    <property type="term" value="P:ribosome biogenesis"/>
    <property type="evidence" value="ECO:0007669"/>
    <property type="project" value="TreeGrafter"/>
</dbReference>
<feature type="region of interest" description="Disordered" evidence="8">
    <location>
        <begin position="104"/>
        <end position="160"/>
    </location>
</feature>
<feature type="repeat" description="WD" evidence="7">
    <location>
        <begin position="281"/>
        <end position="316"/>
    </location>
</feature>
<sequence length="493" mass="52486">MRNPKKGKLKAKGKAKPKAKKVWRPGIDPVDEDEELEYDPTAYDCLHRFEVDWPCLSFDILKDDLGGPRSSFPHTVFLVAGTQAASARQNYVAFLRLARLGQGRHGKKAAADDDDEESDDDDDSDDDDEMGEGEEGEAAAAAAAERRARAPGRAGEPPATFHFRKVAMTCGVNRVRSMPQQPAVVAVWGDNAQVKLLDGSKLVAELAAESEPTAANAKGRGAGAAKPQELKPLATHSHSSEGFALDWSSCRPGRLASGDNRHKIHVWEPAEGGKWAVGGAHVGHEGAVEDIQWSPSEETVFASCGTDQSVRIWDTRERGRPMLTAAGAHGCDVNVLSWNRGVTYMLASGADDGCIRIWDLRTFASGGGGAAAGAAAGTSGGGGGAPEHVAQFTFHRSHVSSVEWCPYEGSMLASCSGDNQLAVWDLALERDPDEEAALAPEGNAAAPEDLPAQLLFLHAGQNDLKELHWHSQIPGLILSTAGDGFNLFKASNM</sequence>
<dbReference type="PROSITE" id="PS00678">
    <property type="entry name" value="WD_REPEATS_1"/>
    <property type="match status" value="2"/>
</dbReference>
<dbReference type="GO" id="GO:0005730">
    <property type="term" value="C:nucleolus"/>
    <property type="evidence" value="ECO:0007669"/>
    <property type="project" value="TreeGrafter"/>
</dbReference>
<gene>
    <name evidence="10" type="ORF">GPECTOR_11g97</name>
</gene>
<dbReference type="InterPro" id="IPR020472">
    <property type="entry name" value="WD40_PAC1"/>
</dbReference>
<reference evidence="11" key="1">
    <citation type="journal article" date="2016" name="Nat. Commun.">
        <title>The Gonium pectorale genome demonstrates co-option of cell cycle regulation during the evolution of multicellularity.</title>
        <authorList>
            <person name="Hanschen E.R."/>
            <person name="Marriage T.N."/>
            <person name="Ferris P.J."/>
            <person name="Hamaji T."/>
            <person name="Toyoda A."/>
            <person name="Fujiyama A."/>
            <person name="Neme R."/>
            <person name="Noguchi H."/>
            <person name="Minakuchi Y."/>
            <person name="Suzuki M."/>
            <person name="Kawai-Toyooka H."/>
            <person name="Smith D.R."/>
            <person name="Sparks H."/>
            <person name="Anderson J."/>
            <person name="Bakaric R."/>
            <person name="Luria V."/>
            <person name="Karger A."/>
            <person name="Kirschner M.W."/>
            <person name="Durand P.M."/>
            <person name="Michod R.E."/>
            <person name="Nozaki H."/>
            <person name="Olson B.J."/>
        </authorList>
    </citation>
    <scope>NUCLEOTIDE SEQUENCE [LARGE SCALE GENOMIC DNA]</scope>
    <source>
        <strain evidence="11">NIES-2863</strain>
    </source>
</reference>
<dbReference type="EMBL" id="LSYV01000012">
    <property type="protein sequence ID" value="KXZ51975.1"/>
    <property type="molecule type" value="Genomic_DNA"/>
</dbReference>
<keyword evidence="5" id="KW-0539">Nucleus</keyword>
<accession>A0A150GQ91</accession>
<evidence type="ECO:0000259" key="9">
    <source>
        <dbReference type="Pfam" id="PF12265"/>
    </source>
</evidence>
<dbReference type="InterPro" id="IPR051972">
    <property type="entry name" value="Glutamate-rich_WD_repeat"/>
</dbReference>
<dbReference type="Gene3D" id="2.130.10.10">
    <property type="entry name" value="YVTN repeat-like/Quinoprotein amine dehydrogenase"/>
    <property type="match status" value="1"/>
</dbReference>
<protein>
    <recommendedName>
        <fullName evidence="6">Glutamate-rich WD repeat-containing protein 1</fullName>
    </recommendedName>
</protein>
<evidence type="ECO:0000256" key="6">
    <source>
        <dbReference type="ARBA" id="ARBA00040876"/>
    </source>
</evidence>
<evidence type="ECO:0000256" key="1">
    <source>
        <dbReference type="ARBA" id="ARBA00004123"/>
    </source>
</evidence>
<dbReference type="SUPFAM" id="SSF50978">
    <property type="entry name" value="WD40 repeat-like"/>
    <property type="match status" value="1"/>
</dbReference>
<keyword evidence="11" id="KW-1185">Reference proteome</keyword>